<feature type="domain" description="Carrier" evidence="25">
    <location>
        <begin position="984"/>
        <end position="1059"/>
    </location>
</feature>
<dbReference type="SUPFAM" id="SSF56801">
    <property type="entry name" value="Acetyl-CoA synthetase-like"/>
    <property type="match status" value="2"/>
</dbReference>
<dbReference type="HOGENOM" id="CLU_000200_0_0_7"/>
<evidence type="ECO:0000256" key="8">
    <source>
        <dbReference type="ARBA" id="ARBA00022832"/>
    </source>
</evidence>
<dbReference type="InterPro" id="IPR029058">
    <property type="entry name" value="AB_hydrolase_fold"/>
</dbReference>
<dbReference type="GO" id="GO:0031177">
    <property type="term" value="F:phosphopantetheine binding"/>
    <property type="evidence" value="ECO:0007669"/>
    <property type="project" value="InterPro"/>
</dbReference>
<dbReference type="Pfam" id="PF00668">
    <property type="entry name" value="Condensation"/>
    <property type="match status" value="2"/>
</dbReference>
<dbReference type="InterPro" id="IPR000873">
    <property type="entry name" value="AMP-dep_synth/lig_dom"/>
</dbReference>
<dbReference type="Gene3D" id="2.30.38.10">
    <property type="entry name" value="Luciferase, Domain 3"/>
    <property type="match status" value="1"/>
</dbReference>
<comment type="cofactor">
    <cofactor evidence="1">
        <name>NADP(+)</name>
        <dbReference type="ChEBI" id="CHEBI:58349"/>
    </cofactor>
</comment>
<dbReference type="Pfam" id="PF02801">
    <property type="entry name" value="Ketoacyl-synt_C"/>
    <property type="match status" value="1"/>
</dbReference>
<dbReference type="CDD" id="cd19531">
    <property type="entry name" value="LCL_NRPS-like"/>
    <property type="match status" value="2"/>
</dbReference>
<dbReference type="GO" id="GO:0009403">
    <property type="term" value="P:toxin biosynthetic process"/>
    <property type="evidence" value="ECO:0007669"/>
    <property type="project" value="UniProtKB-ARBA"/>
</dbReference>
<dbReference type="Gene3D" id="3.40.366.10">
    <property type="entry name" value="Malonyl-Coenzyme A Acyl Carrier Protein, domain 2"/>
    <property type="match status" value="1"/>
</dbReference>
<dbReference type="eggNOG" id="COG3319">
    <property type="taxonomic scope" value="Bacteria"/>
</dbReference>
<dbReference type="FunFam" id="1.10.1200.10:FF:000005">
    <property type="entry name" value="Nonribosomal peptide synthetase 1"/>
    <property type="match status" value="1"/>
</dbReference>
<dbReference type="FunFam" id="3.30.300.30:FF:000010">
    <property type="entry name" value="Enterobactin synthetase component F"/>
    <property type="match status" value="1"/>
</dbReference>
<dbReference type="CDD" id="cd17643">
    <property type="entry name" value="A_NRPS_Cytc1-like"/>
    <property type="match status" value="1"/>
</dbReference>
<dbReference type="eggNOG" id="COG3321">
    <property type="taxonomic scope" value="Bacteria"/>
</dbReference>
<keyword evidence="10" id="KW-0560">Oxidoreductase</keyword>
<evidence type="ECO:0000256" key="12">
    <source>
        <dbReference type="ARBA" id="ARBA00023268"/>
    </source>
</evidence>
<evidence type="ECO:0000313" key="27">
    <source>
        <dbReference type="EMBL" id="AGP37410.1"/>
    </source>
</evidence>
<organism evidence="27 28">
    <name type="scientific">Sorangium cellulosum So0157-2</name>
    <dbReference type="NCBI Taxonomy" id="1254432"/>
    <lineage>
        <taxon>Bacteria</taxon>
        <taxon>Pseudomonadati</taxon>
        <taxon>Myxococcota</taxon>
        <taxon>Polyangia</taxon>
        <taxon>Polyangiales</taxon>
        <taxon>Polyangiaceae</taxon>
        <taxon>Sorangium</taxon>
    </lineage>
</organism>
<evidence type="ECO:0000259" key="25">
    <source>
        <dbReference type="PROSITE" id="PS50075"/>
    </source>
</evidence>
<dbReference type="GO" id="GO:0006633">
    <property type="term" value="P:fatty acid biosynthetic process"/>
    <property type="evidence" value="ECO:0007669"/>
    <property type="project" value="InterPro"/>
</dbReference>
<evidence type="ECO:0000256" key="18">
    <source>
        <dbReference type="ARBA" id="ARBA00058455"/>
    </source>
</evidence>
<gene>
    <name evidence="27" type="ORF">SCE1572_24725</name>
</gene>
<evidence type="ECO:0000259" key="26">
    <source>
        <dbReference type="PROSITE" id="PS52004"/>
    </source>
</evidence>
<dbReference type="SMART" id="SM00825">
    <property type="entry name" value="PKS_KS"/>
    <property type="match status" value="1"/>
</dbReference>
<dbReference type="Pfam" id="PF22621">
    <property type="entry name" value="CurL-like_PKS_C"/>
    <property type="match status" value="1"/>
</dbReference>
<evidence type="ECO:0000256" key="22">
    <source>
        <dbReference type="ARBA" id="ARBA00078169"/>
    </source>
</evidence>
<dbReference type="SUPFAM" id="SSF53474">
    <property type="entry name" value="alpha/beta-Hydrolases"/>
    <property type="match status" value="1"/>
</dbReference>
<evidence type="ECO:0000313" key="28">
    <source>
        <dbReference type="Proteomes" id="UP000014803"/>
    </source>
</evidence>
<protein>
    <recommendedName>
        <fullName evidence="20">Phenolphthiocerol/phthiocerol polyketide synthase subunit E</fullName>
        <ecNumber evidence="19">2.3.1.292</ecNumber>
    </recommendedName>
    <alternativeName>
        <fullName evidence="22">(Phenol)carboxyphthiodiolenone synthase subunit E</fullName>
    </alternativeName>
    <alternativeName>
        <fullName evidence="23">Beta-ketoacyl-acyl-carrier-protein synthase I</fullName>
    </alternativeName>
    <alternativeName>
        <fullName evidence="21">Phthiocerol synthesis polyketide synthase type I PpsE</fullName>
    </alternativeName>
</protein>
<keyword evidence="11" id="KW-0443">Lipid metabolism</keyword>
<name>S4XZT2_SORCE</name>
<dbReference type="GO" id="GO:0016491">
    <property type="term" value="F:oxidoreductase activity"/>
    <property type="evidence" value="ECO:0007669"/>
    <property type="project" value="UniProtKB-KW"/>
</dbReference>
<dbReference type="SUPFAM" id="SSF53901">
    <property type="entry name" value="Thiolase-like"/>
    <property type="match status" value="1"/>
</dbReference>
<keyword evidence="9" id="KW-0521">NADP</keyword>
<dbReference type="Gene3D" id="3.30.559.10">
    <property type="entry name" value="Chloramphenicol acetyltransferase-like domain"/>
    <property type="match status" value="2"/>
</dbReference>
<evidence type="ECO:0000256" key="3">
    <source>
        <dbReference type="ARBA" id="ARBA00006432"/>
    </source>
</evidence>
<evidence type="ECO:0000256" key="2">
    <source>
        <dbReference type="ARBA" id="ARBA00001957"/>
    </source>
</evidence>
<keyword evidence="5" id="KW-0597">Phosphoprotein</keyword>
<dbReference type="GO" id="GO:0043041">
    <property type="term" value="P:amino acid activation for nonribosomal peptide biosynthetic process"/>
    <property type="evidence" value="ECO:0007669"/>
    <property type="project" value="UniProtKB-ARBA"/>
</dbReference>
<dbReference type="Gene3D" id="3.30.559.30">
    <property type="entry name" value="Nonribosomal peptide synthetase, condensation domain"/>
    <property type="match status" value="2"/>
</dbReference>
<evidence type="ECO:0000256" key="10">
    <source>
        <dbReference type="ARBA" id="ARBA00023002"/>
    </source>
</evidence>
<dbReference type="SMART" id="SM00827">
    <property type="entry name" value="PKS_AT"/>
    <property type="match status" value="1"/>
</dbReference>
<comment type="catalytic activity">
    <reaction evidence="14">
        <text>17-(4-hydroxyphenyl)heptadecanoyl-[(phenol)carboxyphthiodiolenone synthase] + 2 (S)-methylmalonyl-CoA + 3 malonyl-CoA + 5 NADPH + 10 H(+) = C35-(phenol)carboxyphthiodiolenone-[(phenol)carboxyphthiodiolenone synthase] + 5 CO2 + 5 NADP(+) + 5 CoA + 2 H2O</text>
        <dbReference type="Rhea" id="RHEA:57756"/>
        <dbReference type="Rhea" id="RHEA-COMP:14272"/>
        <dbReference type="Rhea" id="RHEA-COMP:14989"/>
        <dbReference type="ChEBI" id="CHEBI:15377"/>
        <dbReference type="ChEBI" id="CHEBI:15378"/>
        <dbReference type="ChEBI" id="CHEBI:16526"/>
        <dbReference type="ChEBI" id="CHEBI:57287"/>
        <dbReference type="ChEBI" id="CHEBI:57327"/>
        <dbReference type="ChEBI" id="CHEBI:57384"/>
        <dbReference type="ChEBI" id="CHEBI:57783"/>
        <dbReference type="ChEBI" id="CHEBI:58349"/>
        <dbReference type="ChEBI" id="CHEBI:133300"/>
        <dbReference type="ChEBI" id="CHEBI:142259"/>
        <dbReference type="EC" id="2.3.1.292"/>
    </reaction>
</comment>
<dbReference type="InterPro" id="IPR014030">
    <property type="entry name" value="Ketoacyl_synth_N"/>
</dbReference>
<dbReference type="GO" id="GO:0005829">
    <property type="term" value="C:cytosol"/>
    <property type="evidence" value="ECO:0007669"/>
    <property type="project" value="TreeGrafter"/>
</dbReference>
<dbReference type="PROSITE" id="PS52004">
    <property type="entry name" value="KS3_2"/>
    <property type="match status" value="1"/>
</dbReference>
<dbReference type="InterPro" id="IPR018201">
    <property type="entry name" value="Ketoacyl_synth_AS"/>
</dbReference>
<dbReference type="PROSITE" id="PS00012">
    <property type="entry name" value="PHOSPHOPANTETHEINE"/>
    <property type="match status" value="1"/>
</dbReference>
<dbReference type="FunFam" id="3.40.47.10:FF:000042">
    <property type="entry name" value="Polyketide synthase Pks13"/>
    <property type="match status" value="1"/>
</dbReference>
<sequence length="3715" mass="397122">MPLSLEQECALRLERGRGAAPGPVKRGAAWLDGALDVPRLVRAIEGLAARQAILRTSFAERDGQPVQVVSPRAEIAFRAVDLGVEGQPASDASALAIARRETSLPLDLERGPLWRVSLIRVHAQRHLLALSMHPILSDGEPSAALVFSELFDGYHGTERPAPPMGYQDYARRQREHRTAALLDAQFAHVRRELAGAPEALEIRTDRPRPAARTFAGGSAARALDPELARALRALAREEGVPLSAVLLAGMHAVLHRYTGQDDVLIGVALSGRDEETQGLIGPFGNLVVVRGRLGADPSFRALLRQVRRSLEEAKENGDLPFASLVERLALPRDPSRPPLVQATFSSARGAIAPRRGALLTLTPAAMEATEVAFELAVRVEETDASVVARIDYNRDLFEHATVERLLGHWAALLGGAASDPAQAVSALPILTEEERRTLLFGWNGGGVFDPPRDRLHERVEAHARRAPSAVAVAFEGRRLTYAELDRRSNQIAHLLRASGAGPDVPIGVCLERSLEMIVALLGVLKSGAAYVPLDPSYPEERLAFLLEDTRVPVILTEERFASRLRSGSADVVCLDADRAVIERQPEGEVAPVPGEGPENLAYIIYTSGSTGKPKGVMVTHANVVRLFDRTAGEIGYGDRDVWTLFHSYAFDFSVLEIWGALCHGGRLVVVPFLTSRTPDAFYRLLGDEGVTVVCQTPSALRQLIHADAAAEPSLRDRLQLRLVICGGEALDVAALKPWWDRRGDERPAILNIYGPTETTVFATRRPMGIPDLERPWSSSIGRACRDVQVLLLDRHRAPVPVGVAGEIYIGGPGVARGYLNRPELTRERFVEDPFRAGPGARLYRTGDLARYLPSGEIEFLGRIDDQVKIHGHRIELGEIAAALGQHPGVREVAVVAREDAPGDRRLVAYVVARGEVAEGAAAGDEHALIPALRALAQRHLPSYMVPSAFVSLDALPTSPNGKVDRRALPAPGGARTGLGTAFVAPRSELEEALAGLWKELLRVERVGVHDSFFELGGSSLHAVQLFSRLRGGFGLDIGFQELFAHPTVAGLAALAKGGGRAAPRAEHAIPRGARTGPVPLSFAQERMWFLHRLAPESRAYNCLCPFRLTGELHAPALDRSLRELLRRHEILRTVYTEIDGLPVQIVAEDAAFRLEVADLQHLSEGEREAQAARLLDAEAQRIFDLKRGPVFRAGLLRLGPRDHVLWLHIHHIAVDGWSLEVAYRELAALYDAFCRDAPPPLPEAPLQYADFAAWQREQLTEESLLELVAGWKQRLLGAPPLLELPSDRVRPPVQTFRGATIPFQLDPEVARAIRDLGAREGVTVNMVLLAAFAVLLHRVTQRDDLLVGLPSAGRDHAELEAAIGFFVNVVPIRIDVSGEPSFEQLLRRVRAVCLDAYAHDRLPFERLVQELQPERDPSTSPLVQIVFAPQPPAERELRLAGVEARAIDTDTKKTIFDVSLYAWETAAGVAGMLEYSTDLFERSTMERTLTHLFTLLAAATSDPARSVATMPLLPERERRRLLVAWNDTGADFPRDRGVLALFEEQVARAPHAAAVVSEGGSLTYGELDRRANQLARRLLELGVATDALVAICAERSPELVVGIVGALKAGAAYLPVDAAIAGERLAFILEDSRAPVLLTQAHLADRLPPFAGAVIRLDADAPALAARDGARPPACAGPRDLAYAIYTSGSTGRPKGVLVEHRSLMNLVAWHVRRFAVSREDRATLVASPGFDASVWELWPYLCSGACLFIPGEPLRRSPDELKAWLLARGITVSFLPTPMAEELLRLDWPASAALRYLLTGGDKLRVWPGARLPFDVVNNYGPTEGTVVATSCVVPRARPDGGAAAADPSIGRPIDNMRAYLLDPRGELVPVGVPGELYLGGAGIARGYLNRPELDAARFLPDRFSDEPGARMYRTGDRARWLPDGNIEFLGRVDNQVKIRGYRIELGEIEAVLREHPAVEEAVVVAREEPTGNKRLVAYVIPRLDDGGAADQAPALQAEHVSAWQALYDGTYGQGGAGVDPAFNITGWNSSYTGEPIDAGAMRAWRDHTVERILSFQPRRAWEIGCGTGLLLLQLAPQCAAYLGTDFSEKAISLLRPELARGTLAHVSLQRREANDLRGIAPGSFDVVILNSIVQYFPSADYLRSVIEGAVRATAPGGVVFLGDIRSLPLLEAFHTSVQLHRAPAGATAAELRARVERAASGEEELVLAPELFHALRDRIPGVEHVETWLKRGPGADEMTRFRYDVVLHVGAAPEPAAVGRSLDWAAAEGLAGVERALREAGSLGLEVLGIPNARVHADVIAARRLREAGGDEPAGAAAGARGAAAAGAAAVAVDPEALWALAARLGRSVRITGASTAGPGCMDALFEPAEGAPRPRAWMQSRPDAALPARSLANSPLRRPKTRAMPRGLRELAAAKLPDYMVPAAFVKLDALPLTANGKIDMAALPADDRAKPAPRAEAPAPASNIEVVLGEIWREVLGLDEVGLDDPFFDLGGHSLLLARVRAGIRARLGEDVPIMDLFQFPTIRSLAVHLKRGPRAAAPGDGAAGSRAPGAAAPAAEAPARGALPENAIAIIGMAGRFPKARSVGALWSMLKDGNEGISFYSSEELRALGVDSELVRTPGFIPAAGLLDDVMCFDAAFFGYSPREAALMDPQQRVFLECAWEAMESAGYNPLAISKPIGVFAGSDAPSYWIERVGPPPAAPNSEHARIYTGNVTDSLTTRVAYKLGLRGPAVSVMTACSTSLVAVHLGCQSLLTGESDMVLAGGVGVLSPKRIGYLHEEGAVTSPDGHCRPFDAEASGIVASNGVALVVLKRLKDALDDGDTIHAVIRGSAVTNDGALKVGYTAPSLEGQLETLARAHAAAGVSPESIAYVEAHGAGTRLGDSIEVAALSRAFRKATDRVGFCALGSVKSNLGHLRAAAGVTGLIKAALALEHELIPPTLHFRRPGPEIDLARSPFFVNAAPIAWKRGGAPRRAGVSAFGIGGTNAHAVLEEAPAPAPSGPSRRRQLLVVSAKTPAALERSTDRLAEHLRRAPEGSLADVAFTLQRGRAPFAHRRAVVCADPASAAASLGRRDPDRVVTEVAGRRPPEVVFLFPGAGAERVGMGRELYLHERAYREGIDRCADLFRRELSVDLRGRLFPEAPGRASGDGELGAPRLRAAALFSTEVALAQLLMSWGIRPAALFGHGVGEVAAACVAGVISLDDAVALAALLGRAEEEAAGPLLARIARRAASMARRAPSIPLVGSLAGDWVTEADVDDPSTWARLLAGSARADERIAAQLASADRALVEVGPGASLAALAARHPGAGRPVATTLAGPGDGDGDLEVLLGAVGRLWCAGVDVDWAAFSRDERRRRVPLPTYPFERVPHALDTPCTVGPATVRSVSPKIWSPPESSGPPSGSPASARLAEALPPDSPAPVSAALTQRSGSAALLPDGRGTGQLLVTLQAGAPDAAPLFLIPPLGGTVHAYRPLVQRLSGELPVHGLQPTGAAPGFASIPGIAARCVDEILRVRPEGPVLLGGHSAGGVVAYEVAQQLLARGRKVPLLVLLDTGFDPRARERSPASGLAHELAKLEAVASRRYRGFVAAMEDDARLRAEVASTWQALASYEPQPTDASVLFLRAREQVSPEDAVAVNAWMDLSRAAFALQVVPGNHFTMMEPPHVAHVARAIQQHLAAAVRPALADGLEGRALRRSRARSLGAESGPESGPPSH</sequence>
<evidence type="ECO:0000256" key="23">
    <source>
        <dbReference type="ARBA" id="ARBA00084020"/>
    </source>
</evidence>
<dbReference type="InterPro" id="IPR009081">
    <property type="entry name" value="PP-bd_ACP"/>
</dbReference>
<dbReference type="PROSITE" id="PS00606">
    <property type="entry name" value="KS3_1"/>
    <property type="match status" value="1"/>
</dbReference>
<evidence type="ECO:0000256" key="5">
    <source>
        <dbReference type="ARBA" id="ARBA00022553"/>
    </source>
</evidence>
<dbReference type="InterPro" id="IPR042099">
    <property type="entry name" value="ANL_N_sf"/>
</dbReference>
<dbReference type="Pfam" id="PF00975">
    <property type="entry name" value="Thioesterase"/>
    <property type="match status" value="1"/>
</dbReference>
<dbReference type="InterPro" id="IPR023213">
    <property type="entry name" value="CAT-like_dom_sf"/>
</dbReference>
<dbReference type="GO" id="GO:0004315">
    <property type="term" value="F:3-oxoacyl-[acyl-carrier-protein] synthase activity"/>
    <property type="evidence" value="ECO:0007669"/>
    <property type="project" value="InterPro"/>
</dbReference>
<dbReference type="Gene3D" id="1.10.1240.100">
    <property type="match status" value="1"/>
</dbReference>
<dbReference type="FunFam" id="3.40.50.980:FF:000001">
    <property type="entry name" value="Non-ribosomal peptide synthetase"/>
    <property type="match status" value="2"/>
</dbReference>
<dbReference type="EMBL" id="CP003969">
    <property type="protein sequence ID" value="AGP37410.1"/>
    <property type="molecule type" value="Genomic_DNA"/>
</dbReference>
<feature type="compositionally biased region" description="Low complexity" evidence="24">
    <location>
        <begin position="3393"/>
        <end position="3408"/>
    </location>
</feature>
<dbReference type="FunFam" id="1.10.1200.10:FF:000016">
    <property type="entry name" value="Non-ribosomal peptide synthase"/>
    <property type="match status" value="1"/>
</dbReference>
<evidence type="ECO:0000256" key="1">
    <source>
        <dbReference type="ARBA" id="ARBA00001937"/>
    </source>
</evidence>
<dbReference type="Gene3D" id="3.40.47.10">
    <property type="match status" value="1"/>
</dbReference>
<feature type="domain" description="Ketosynthase family 3 (KS3)" evidence="26">
    <location>
        <begin position="2570"/>
        <end position="2996"/>
    </location>
</feature>
<dbReference type="InterPro" id="IPR020845">
    <property type="entry name" value="AMP-binding_CS"/>
</dbReference>
<dbReference type="InterPro" id="IPR006162">
    <property type="entry name" value="Ppantetheine_attach_site"/>
</dbReference>
<keyword evidence="12" id="KW-0511">Multifunctional enzyme</keyword>
<feature type="domain" description="Carrier" evidence="25">
    <location>
        <begin position="2463"/>
        <end position="2538"/>
    </location>
</feature>
<evidence type="ECO:0000256" key="9">
    <source>
        <dbReference type="ARBA" id="ARBA00022857"/>
    </source>
</evidence>
<dbReference type="Pfam" id="PF00109">
    <property type="entry name" value="ketoacyl-synt"/>
    <property type="match status" value="1"/>
</dbReference>
<dbReference type="InterPro" id="IPR001031">
    <property type="entry name" value="Thioesterase"/>
</dbReference>
<comment type="cofactor">
    <cofactor evidence="2">
        <name>pantetheine 4'-phosphate</name>
        <dbReference type="ChEBI" id="CHEBI:47942"/>
    </cofactor>
</comment>
<dbReference type="InterPro" id="IPR025110">
    <property type="entry name" value="AMP-bd_C"/>
</dbReference>
<evidence type="ECO:0000256" key="21">
    <source>
        <dbReference type="ARBA" id="ARBA00075053"/>
    </source>
</evidence>
<dbReference type="PATRIC" id="fig|1254432.3.peg.5605"/>
<accession>S4XZT2</accession>
<evidence type="ECO:0000256" key="4">
    <source>
        <dbReference type="ARBA" id="ARBA00022450"/>
    </source>
</evidence>
<dbReference type="EC" id="2.3.1.292" evidence="19"/>
<dbReference type="InterPro" id="IPR014043">
    <property type="entry name" value="Acyl_transferase_dom"/>
</dbReference>
<dbReference type="InterPro" id="IPR013217">
    <property type="entry name" value="Methyltransf_12"/>
</dbReference>
<dbReference type="InterPro" id="IPR020841">
    <property type="entry name" value="PKS_Beta-ketoAc_synthase_dom"/>
</dbReference>
<evidence type="ECO:0000256" key="6">
    <source>
        <dbReference type="ARBA" id="ARBA00022679"/>
    </source>
</evidence>
<evidence type="ECO:0000256" key="16">
    <source>
        <dbReference type="ARBA" id="ARBA00052119"/>
    </source>
</evidence>
<dbReference type="eggNOG" id="COG1020">
    <property type="taxonomic scope" value="Bacteria"/>
</dbReference>
<evidence type="ECO:0000256" key="19">
    <source>
        <dbReference type="ARBA" id="ARBA00066974"/>
    </source>
</evidence>
<dbReference type="InterPro" id="IPR020802">
    <property type="entry name" value="TesA-like"/>
</dbReference>
<comment type="similarity">
    <text evidence="3">Belongs to the ATP-dependent AMP-binding enzyme family.</text>
</comment>
<dbReference type="InterPro" id="IPR036736">
    <property type="entry name" value="ACP-like_sf"/>
</dbReference>
<dbReference type="NCBIfam" id="TIGR01733">
    <property type="entry name" value="AA-adenyl-dom"/>
    <property type="match status" value="2"/>
</dbReference>
<evidence type="ECO:0000256" key="15">
    <source>
        <dbReference type="ARBA" id="ARBA00051971"/>
    </source>
</evidence>
<dbReference type="SUPFAM" id="SSF53335">
    <property type="entry name" value="S-adenosyl-L-methionine-dependent methyltransferases"/>
    <property type="match status" value="1"/>
</dbReference>
<keyword evidence="6" id="KW-0808">Transferase</keyword>
<evidence type="ECO:0000256" key="17">
    <source>
        <dbReference type="ARBA" id="ARBA00052745"/>
    </source>
</evidence>
<evidence type="ECO:0000256" key="7">
    <source>
        <dbReference type="ARBA" id="ARBA00022737"/>
    </source>
</evidence>
<dbReference type="PANTHER" id="PTHR45527:SF14">
    <property type="entry name" value="PLIPASTATIN SYNTHASE SUBUNIT B"/>
    <property type="match status" value="1"/>
</dbReference>
<dbReference type="Gene3D" id="3.40.50.980">
    <property type="match status" value="2"/>
</dbReference>
<dbReference type="PROSITE" id="PS00455">
    <property type="entry name" value="AMP_BINDING"/>
    <property type="match status" value="1"/>
</dbReference>
<dbReference type="SMART" id="SM00824">
    <property type="entry name" value="PKS_TE"/>
    <property type="match status" value="1"/>
</dbReference>
<dbReference type="Proteomes" id="UP000014803">
    <property type="component" value="Chromosome"/>
</dbReference>
<dbReference type="CDD" id="cd00833">
    <property type="entry name" value="PKS"/>
    <property type="match status" value="1"/>
</dbReference>
<evidence type="ECO:0000256" key="13">
    <source>
        <dbReference type="ARBA" id="ARBA00029443"/>
    </source>
</evidence>
<proteinExistence type="inferred from homology"/>
<dbReference type="STRING" id="1254432.SCE1572_24725"/>
<feature type="region of interest" description="Disordered" evidence="24">
    <location>
        <begin position="3387"/>
        <end position="3424"/>
    </location>
</feature>
<dbReference type="InterPro" id="IPR029063">
    <property type="entry name" value="SAM-dependent_MTases_sf"/>
</dbReference>
<dbReference type="FunFam" id="2.30.38.10:FF:000001">
    <property type="entry name" value="Non-ribosomal peptide synthetase PvdI"/>
    <property type="match status" value="2"/>
</dbReference>
<comment type="function">
    <text evidence="18">Part of the PpsABCDE complex involved in the biosynthesis of the lipid core common to phthiocerols and phenolphthiocerols by successive additions of malonyl-CoA or methylmalonyl-CoA extender units. PpsA can accept as substrate the activated forms of either icosanoyl (C20), docosanoyl (C22) or lignoceroyl (C24) groups from FadD26, or a (4-hydroxyphenyl)-C17 or (4-hydroxyphenyl)-C19 fatty acyl from FadD29. PpsA initiates the biosynthesis and extends its substrate using a malonyl-CoA extender unit. The PpsB and PpsC proteins add the second and third malonyl-CoA extender units. PpsD adds an (R)-methylmalonyl unit and PpsE adds a second (R)-methylmalonyl unit. The incorporation of the methylmalonyl units results in formation of two branched methyl groups in the elongated product.</text>
</comment>
<dbReference type="FunFam" id="3.40.50.12780:FF:000012">
    <property type="entry name" value="Non-ribosomal peptide synthetase"/>
    <property type="match status" value="1"/>
</dbReference>
<keyword evidence="8" id="KW-0276">Fatty acid metabolism</keyword>
<comment type="catalytic activity">
    <reaction evidence="15">
        <text>19-(4-hydroxyphenyl)nonadecanoyl-[(phenol)carboxyphthiodiolenone synthase] + 2 (S)-methylmalonyl-CoA + 3 malonyl-CoA + 5 NADPH + 10 H(+) = C37-(phenol)carboxyphthiodiolenone-[(phenol)carboxyphthiodiolenone synthase] + 5 CO2 + 5 NADP(+) + 5 CoA + 2 H2O</text>
        <dbReference type="Rhea" id="RHEA:57760"/>
        <dbReference type="Rhea" id="RHEA-COMP:14273"/>
        <dbReference type="Rhea" id="RHEA-COMP:14990"/>
        <dbReference type="ChEBI" id="CHEBI:15377"/>
        <dbReference type="ChEBI" id="CHEBI:15378"/>
        <dbReference type="ChEBI" id="CHEBI:16526"/>
        <dbReference type="ChEBI" id="CHEBI:57287"/>
        <dbReference type="ChEBI" id="CHEBI:57327"/>
        <dbReference type="ChEBI" id="CHEBI:57384"/>
        <dbReference type="ChEBI" id="CHEBI:57783"/>
        <dbReference type="ChEBI" id="CHEBI:58349"/>
        <dbReference type="ChEBI" id="CHEBI:133301"/>
        <dbReference type="ChEBI" id="CHEBI:142260"/>
        <dbReference type="EC" id="2.3.1.292"/>
    </reaction>
</comment>
<evidence type="ECO:0000256" key="14">
    <source>
        <dbReference type="ARBA" id="ARBA00050973"/>
    </source>
</evidence>
<dbReference type="Gene3D" id="3.40.50.150">
    <property type="entry name" value="Vaccinia Virus protein VP39"/>
    <property type="match status" value="1"/>
</dbReference>
<dbReference type="GO" id="GO:0034081">
    <property type="term" value="C:polyketide synthase complex"/>
    <property type="evidence" value="ECO:0007669"/>
    <property type="project" value="UniProtKB-ARBA"/>
</dbReference>
<comment type="similarity">
    <text evidence="13">In the C-terminal section; belongs to the NRP synthetase family.</text>
</comment>
<dbReference type="SUPFAM" id="SSF52777">
    <property type="entry name" value="CoA-dependent acyltransferases"/>
    <property type="match status" value="4"/>
</dbReference>
<dbReference type="InterPro" id="IPR016035">
    <property type="entry name" value="Acyl_Trfase/lysoPLipase"/>
</dbReference>
<dbReference type="Gene3D" id="1.10.1200.10">
    <property type="entry name" value="ACP-like"/>
    <property type="match status" value="2"/>
</dbReference>
<dbReference type="PROSITE" id="PS50075">
    <property type="entry name" value="CARRIER"/>
    <property type="match status" value="2"/>
</dbReference>
<dbReference type="SUPFAM" id="SSF52151">
    <property type="entry name" value="FabD/lysophospholipase-like"/>
    <property type="match status" value="1"/>
</dbReference>
<dbReference type="InterPro" id="IPR045851">
    <property type="entry name" value="AMP-bd_C_sf"/>
</dbReference>
<dbReference type="Gene3D" id="3.40.50.12780">
    <property type="entry name" value="N-terminal domain of ligase-like"/>
    <property type="match status" value="1"/>
</dbReference>
<dbReference type="InterPro" id="IPR001242">
    <property type="entry name" value="Condensation_dom"/>
</dbReference>
<dbReference type="Gene3D" id="3.30.300.30">
    <property type="match status" value="3"/>
</dbReference>
<evidence type="ECO:0000256" key="11">
    <source>
        <dbReference type="ARBA" id="ARBA00023098"/>
    </source>
</evidence>
<dbReference type="CDD" id="cd05930">
    <property type="entry name" value="A_NRPS"/>
    <property type="match status" value="1"/>
</dbReference>
<reference evidence="27 28" key="1">
    <citation type="journal article" date="2013" name="Sci. Rep.">
        <title>Extraordinary expansion of a Sorangium cellulosum genome from an alkaline milieu.</title>
        <authorList>
            <person name="Han K."/>
            <person name="Li Z.F."/>
            <person name="Peng R."/>
            <person name="Zhu L.P."/>
            <person name="Zhou T."/>
            <person name="Wang L.G."/>
            <person name="Li S.G."/>
            <person name="Zhang X.B."/>
            <person name="Hu W."/>
            <person name="Wu Z.H."/>
            <person name="Qin N."/>
            <person name="Li Y.Z."/>
        </authorList>
    </citation>
    <scope>NUCLEOTIDE SEQUENCE [LARGE SCALE GENOMIC DNA]</scope>
    <source>
        <strain evidence="27 28">So0157-2</strain>
    </source>
</reference>
<dbReference type="KEGG" id="scu:SCE1572_24725"/>
<dbReference type="NCBIfam" id="NF003417">
    <property type="entry name" value="PRK04813.1"/>
    <property type="match status" value="3"/>
</dbReference>
<evidence type="ECO:0000256" key="20">
    <source>
        <dbReference type="ARBA" id="ARBA00073623"/>
    </source>
</evidence>
<dbReference type="InterPro" id="IPR020806">
    <property type="entry name" value="PKS_PP-bd"/>
</dbReference>
<dbReference type="Pfam" id="PF08242">
    <property type="entry name" value="Methyltransf_12"/>
    <property type="match status" value="1"/>
</dbReference>
<dbReference type="SUPFAM" id="SSF47336">
    <property type="entry name" value="ACP-like"/>
    <property type="match status" value="2"/>
</dbReference>
<dbReference type="InterPro" id="IPR014031">
    <property type="entry name" value="Ketoacyl_synth_C"/>
</dbReference>
<feature type="region of interest" description="Disordered" evidence="24">
    <location>
        <begin position="3696"/>
        <end position="3715"/>
    </location>
</feature>
<dbReference type="CDD" id="cd02440">
    <property type="entry name" value="AdoMet_MTases"/>
    <property type="match status" value="1"/>
</dbReference>
<dbReference type="InterPro" id="IPR010071">
    <property type="entry name" value="AA_adenyl_dom"/>
</dbReference>
<dbReference type="Pfam" id="PF00698">
    <property type="entry name" value="Acyl_transf_1"/>
    <property type="match status" value="1"/>
</dbReference>
<dbReference type="InterPro" id="IPR001227">
    <property type="entry name" value="Ac_transferase_dom_sf"/>
</dbReference>
<keyword evidence="4" id="KW-0596">Phosphopantetheine</keyword>
<comment type="catalytic activity">
    <reaction evidence="17">
        <text>icosanoyl-[(phenol)carboxyphthiodiolenone synthase] + 2 (S)-methylmalonyl-CoA + 3 malonyl-CoA + 5 NADPH + 10 H(+) = C32-carboxyphthiodiolenone-[(phenol)carboxyphthiodiolenone synthase] + 5 CO2 + 5 NADP(+) + 5 CoA + 2 H2O</text>
        <dbReference type="Rhea" id="RHEA:57748"/>
        <dbReference type="Rhea" id="RHEA-COMP:14985"/>
        <dbReference type="Rhea" id="RHEA-COMP:14986"/>
        <dbReference type="ChEBI" id="CHEBI:15377"/>
        <dbReference type="ChEBI" id="CHEBI:15378"/>
        <dbReference type="ChEBI" id="CHEBI:16526"/>
        <dbReference type="ChEBI" id="CHEBI:57287"/>
        <dbReference type="ChEBI" id="CHEBI:57327"/>
        <dbReference type="ChEBI" id="CHEBI:57384"/>
        <dbReference type="ChEBI" id="CHEBI:57783"/>
        <dbReference type="ChEBI" id="CHEBI:58349"/>
        <dbReference type="ChEBI" id="CHEBI:87848"/>
        <dbReference type="ChEBI" id="CHEBI:142236"/>
        <dbReference type="EC" id="2.3.1.292"/>
    </reaction>
</comment>
<comment type="catalytic activity">
    <reaction evidence="16">
        <text>docosanoyl-[(phenol)carboxyphthiodiolenone synthase] + 2 (S)-methylmalonyl-CoA + 3 malonyl-CoA + 5 NADPH + 10 H(+) = C34-carboxyphthiodiolenone-[(phenol)carboxyphthiodiolenone synthase] + 5 CO2 + 5 NADP(+) + 5 CoA + 2 H2O</text>
        <dbReference type="Rhea" id="RHEA:57752"/>
        <dbReference type="Rhea" id="RHEA-COMP:14987"/>
        <dbReference type="Rhea" id="RHEA-COMP:14988"/>
        <dbReference type="ChEBI" id="CHEBI:15377"/>
        <dbReference type="ChEBI" id="CHEBI:15378"/>
        <dbReference type="ChEBI" id="CHEBI:16526"/>
        <dbReference type="ChEBI" id="CHEBI:57287"/>
        <dbReference type="ChEBI" id="CHEBI:57327"/>
        <dbReference type="ChEBI" id="CHEBI:57384"/>
        <dbReference type="ChEBI" id="CHEBI:57783"/>
        <dbReference type="ChEBI" id="CHEBI:58349"/>
        <dbReference type="ChEBI" id="CHEBI:142237"/>
        <dbReference type="ChEBI" id="CHEBI:142238"/>
        <dbReference type="EC" id="2.3.1.292"/>
    </reaction>
</comment>
<dbReference type="InterPro" id="IPR016039">
    <property type="entry name" value="Thiolase-like"/>
</dbReference>
<dbReference type="Gene3D" id="3.40.50.1820">
    <property type="entry name" value="alpha/beta hydrolase"/>
    <property type="match status" value="1"/>
</dbReference>
<dbReference type="PANTHER" id="PTHR45527">
    <property type="entry name" value="NONRIBOSOMAL PEPTIDE SYNTHETASE"/>
    <property type="match status" value="1"/>
</dbReference>
<dbReference type="SMART" id="SM00823">
    <property type="entry name" value="PKS_PP"/>
    <property type="match status" value="2"/>
</dbReference>
<dbReference type="Pfam" id="PF00550">
    <property type="entry name" value="PP-binding"/>
    <property type="match status" value="2"/>
</dbReference>
<dbReference type="Pfam" id="PF00501">
    <property type="entry name" value="AMP-binding"/>
    <property type="match status" value="2"/>
</dbReference>
<dbReference type="FunFam" id="3.30.559.10:FF:000012">
    <property type="entry name" value="Non-ribosomal peptide synthetase"/>
    <property type="match status" value="1"/>
</dbReference>
<evidence type="ECO:0000256" key="24">
    <source>
        <dbReference type="SAM" id="MobiDB-lite"/>
    </source>
</evidence>
<keyword evidence="7" id="KW-0677">Repeat</keyword>
<dbReference type="Pfam" id="PF13193">
    <property type="entry name" value="AMP-binding_C"/>
    <property type="match status" value="2"/>
</dbReference>